<dbReference type="RefSeq" id="WP_013861677.1">
    <property type="nucleotide sequence ID" value="NC_015635.1"/>
</dbReference>
<accession>F5XLR1</accession>
<dbReference type="InterPro" id="IPR028082">
    <property type="entry name" value="Peripla_BP_I"/>
</dbReference>
<reference evidence="5 6" key="1">
    <citation type="submission" date="2011-05" db="EMBL/GenBank/DDBJ databases">
        <title>Whole genome sequence of Microlunatus phosphovorus NM-1.</title>
        <authorList>
            <person name="Hosoyama A."/>
            <person name="Sasaki K."/>
            <person name="Harada T."/>
            <person name="Igarashi R."/>
            <person name="Kawakoshi A."/>
            <person name="Sasagawa M."/>
            <person name="Fukada J."/>
            <person name="Nakamura S."/>
            <person name="Katano Y."/>
            <person name="Hanada S."/>
            <person name="Kamagata Y."/>
            <person name="Nakamura N."/>
            <person name="Yamazaki S."/>
            <person name="Fujita N."/>
        </authorList>
    </citation>
    <scope>NUCLEOTIDE SEQUENCE [LARGE SCALE GENOMIC DNA]</scope>
    <source>
        <strain evidence="6">ATCC 700054 / DSM 10555 / JCM 9379 / NBRC 101784 / NCIMB 13414 / VKM Ac-1990 / NM-1</strain>
    </source>
</reference>
<dbReference type="SMART" id="SM00354">
    <property type="entry name" value="HTH_LACI"/>
    <property type="match status" value="1"/>
</dbReference>
<keyword evidence="3" id="KW-0804">Transcription</keyword>
<evidence type="ECO:0000313" key="5">
    <source>
        <dbReference type="EMBL" id="BAK33790.1"/>
    </source>
</evidence>
<dbReference type="KEGG" id="mph:MLP_07760"/>
<evidence type="ECO:0000313" key="6">
    <source>
        <dbReference type="Proteomes" id="UP000007947"/>
    </source>
</evidence>
<dbReference type="CDD" id="cd01392">
    <property type="entry name" value="HTH_LacI"/>
    <property type="match status" value="1"/>
</dbReference>
<dbReference type="GO" id="GO:0003700">
    <property type="term" value="F:DNA-binding transcription factor activity"/>
    <property type="evidence" value="ECO:0007669"/>
    <property type="project" value="TreeGrafter"/>
</dbReference>
<dbReference type="Gene3D" id="1.10.260.40">
    <property type="entry name" value="lambda repressor-like DNA-binding domains"/>
    <property type="match status" value="1"/>
</dbReference>
<evidence type="ECO:0000259" key="4">
    <source>
        <dbReference type="PROSITE" id="PS50932"/>
    </source>
</evidence>
<organism evidence="5 6">
    <name type="scientific">Microlunatus phosphovorus (strain ATCC 700054 / DSM 10555 / JCM 9379 / NBRC 101784 / NCIMB 13414 / VKM Ac-1990 / NM-1)</name>
    <dbReference type="NCBI Taxonomy" id="1032480"/>
    <lineage>
        <taxon>Bacteria</taxon>
        <taxon>Bacillati</taxon>
        <taxon>Actinomycetota</taxon>
        <taxon>Actinomycetes</taxon>
        <taxon>Propionibacteriales</taxon>
        <taxon>Propionibacteriaceae</taxon>
        <taxon>Microlunatus</taxon>
    </lineage>
</organism>
<dbReference type="AlphaFoldDB" id="F5XLR1"/>
<name>F5XLR1_MICPN</name>
<dbReference type="STRING" id="1032480.MLP_07760"/>
<evidence type="ECO:0000256" key="1">
    <source>
        <dbReference type="ARBA" id="ARBA00023015"/>
    </source>
</evidence>
<dbReference type="SUPFAM" id="SSF47413">
    <property type="entry name" value="lambda repressor-like DNA-binding domains"/>
    <property type="match status" value="1"/>
</dbReference>
<evidence type="ECO:0000256" key="2">
    <source>
        <dbReference type="ARBA" id="ARBA00023125"/>
    </source>
</evidence>
<dbReference type="GO" id="GO:0000976">
    <property type="term" value="F:transcription cis-regulatory region binding"/>
    <property type="evidence" value="ECO:0007669"/>
    <property type="project" value="TreeGrafter"/>
</dbReference>
<protein>
    <submittedName>
        <fullName evidence="5">LacI family transcriptional regulator</fullName>
    </submittedName>
</protein>
<proteinExistence type="predicted"/>
<dbReference type="InterPro" id="IPR000843">
    <property type="entry name" value="HTH_LacI"/>
</dbReference>
<dbReference type="InterPro" id="IPR010982">
    <property type="entry name" value="Lambda_DNA-bd_dom_sf"/>
</dbReference>
<dbReference type="eggNOG" id="COG1609">
    <property type="taxonomic scope" value="Bacteria"/>
</dbReference>
<dbReference type="InterPro" id="IPR046335">
    <property type="entry name" value="LacI/GalR-like_sensor"/>
</dbReference>
<dbReference type="PANTHER" id="PTHR30146:SF109">
    <property type="entry name" value="HTH-TYPE TRANSCRIPTIONAL REGULATOR GALS"/>
    <property type="match status" value="1"/>
</dbReference>
<feature type="domain" description="HTH lacI-type" evidence="4">
    <location>
        <begin position="2"/>
        <end position="56"/>
    </location>
</feature>
<dbReference type="PANTHER" id="PTHR30146">
    <property type="entry name" value="LACI-RELATED TRANSCRIPTIONAL REPRESSOR"/>
    <property type="match status" value="1"/>
</dbReference>
<gene>
    <name evidence="5" type="ordered locus">MLP_07760</name>
</gene>
<dbReference type="PROSITE" id="PS50932">
    <property type="entry name" value="HTH_LACI_2"/>
    <property type="match status" value="1"/>
</dbReference>
<dbReference type="Proteomes" id="UP000007947">
    <property type="component" value="Chromosome"/>
</dbReference>
<dbReference type="OrthoDB" id="3595338at2"/>
<keyword evidence="1" id="KW-0805">Transcription regulation</keyword>
<dbReference type="HOGENOM" id="CLU_037628_6_1_11"/>
<dbReference type="EMBL" id="AP012204">
    <property type="protein sequence ID" value="BAK33790.1"/>
    <property type="molecule type" value="Genomic_DNA"/>
</dbReference>
<keyword evidence="6" id="KW-1185">Reference proteome</keyword>
<dbReference type="Pfam" id="PF00356">
    <property type="entry name" value="LacI"/>
    <property type="match status" value="1"/>
</dbReference>
<dbReference type="SUPFAM" id="SSF53822">
    <property type="entry name" value="Periplasmic binding protein-like I"/>
    <property type="match status" value="1"/>
</dbReference>
<dbReference type="Pfam" id="PF13377">
    <property type="entry name" value="Peripla_BP_3"/>
    <property type="match status" value="1"/>
</dbReference>
<sequence length="336" mass="35979">MVTMRDVAAVAGVSAKTVSRVFNDNPHVTAETKQRVEAALRELNYVPNAIATTFRTGRAPVIGVAVPDIIDPFFASIAKAAETLAAEHGMSVVITNLRSPDREPEVVQSLLRQALSGLVIAPAALDHGYLKAWIDRTPVVFVDRQPVGVAADSFIEDDVGGAHLATSHLVEHGHTRIGFIGDDLALPTTRARLEGYRAALSDAGIALDDSLVAVGAVDRAGAAATFADLDRAGPSAVFCSNARAAISLVPILQDSGLAITTFGDFPLADMLTPSWTVIDQDPLQLGALAAQRILDRLAKPNRRYRRRTVLPVRLVERDSCRIATRLEGFRLAADRR</sequence>
<keyword evidence="2" id="KW-0238">DNA-binding</keyword>
<dbReference type="CDD" id="cd06267">
    <property type="entry name" value="PBP1_LacI_sugar_binding-like"/>
    <property type="match status" value="1"/>
</dbReference>
<dbReference type="Gene3D" id="3.40.50.2300">
    <property type="match status" value="2"/>
</dbReference>
<evidence type="ECO:0000256" key="3">
    <source>
        <dbReference type="ARBA" id="ARBA00023163"/>
    </source>
</evidence>